<dbReference type="OrthoDB" id="122449at2"/>
<dbReference type="AlphaFoldDB" id="A0A4R1KWT4"/>
<sequence length="173" mass="18665">MNTRKTICQETMESQADLLFDPESVPAAVRQHVAECDSCRAELRSLEATMALLDSWQAPEPTPWFDARMAAKMRTEREAPPAGFVERMRMRLSLGSKMELRPVAAGALALLLMIGGGTYMGLESHHSQVAAPSATVQDLQSLDENAQVFQQLSDVDSSDTGGGSTGSSTGNTF</sequence>
<keyword evidence="4" id="KW-1185">Reference proteome</keyword>
<dbReference type="Proteomes" id="UP000295210">
    <property type="component" value="Unassembled WGS sequence"/>
</dbReference>
<reference evidence="3 4" key="1">
    <citation type="submission" date="2019-03" db="EMBL/GenBank/DDBJ databases">
        <title>Genomic Encyclopedia of Type Strains, Phase IV (KMG-IV): sequencing the most valuable type-strain genomes for metagenomic binning, comparative biology and taxonomic classification.</title>
        <authorList>
            <person name="Goeker M."/>
        </authorList>
    </citation>
    <scope>NUCLEOTIDE SEQUENCE [LARGE SCALE GENOMIC DNA]</scope>
    <source>
        <strain evidence="3 4">DSM 103428</strain>
    </source>
</reference>
<evidence type="ECO:0000313" key="4">
    <source>
        <dbReference type="Proteomes" id="UP000295210"/>
    </source>
</evidence>
<dbReference type="InterPro" id="IPR041916">
    <property type="entry name" value="Anti_sigma_zinc_sf"/>
</dbReference>
<comment type="caution">
    <text evidence="3">The sequence shown here is derived from an EMBL/GenBank/DDBJ whole genome shotgun (WGS) entry which is preliminary data.</text>
</comment>
<accession>A0A4R1KWT4</accession>
<dbReference type="Gene3D" id="1.10.10.1320">
    <property type="entry name" value="Anti-sigma factor, zinc-finger domain"/>
    <property type="match status" value="1"/>
</dbReference>
<protein>
    <submittedName>
        <fullName evidence="3">Uncharacterized protein</fullName>
    </submittedName>
</protein>
<keyword evidence="2" id="KW-1133">Transmembrane helix</keyword>
<gene>
    <name evidence="3" type="ORF">C7378_3485</name>
</gene>
<name>A0A4R1KWT4_9BACT</name>
<keyword evidence="2" id="KW-0472">Membrane</keyword>
<feature type="transmembrane region" description="Helical" evidence="2">
    <location>
        <begin position="100"/>
        <end position="122"/>
    </location>
</feature>
<evidence type="ECO:0000313" key="3">
    <source>
        <dbReference type="EMBL" id="TCK69738.1"/>
    </source>
</evidence>
<feature type="region of interest" description="Disordered" evidence="1">
    <location>
        <begin position="152"/>
        <end position="173"/>
    </location>
</feature>
<dbReference type="EMBL" id="SMGK01000008">
    <property type="protein sequence ID" value="TCK69738.1"/>
    <property type="molecule type" value="Genomic_DNA"/>
</dbReference>
<evidence type="ECO:0000256" key="1">
    <source>
        <dbReference type="SAM" id="MobiDB-lite"/>
    </source>
</evidence>
<evidence type="ECO:0000256" key="2">
    <source>
        <dbReference type="SAM" id="Phobius"/>
    </source>
</evidence>
<organism evidence="3 4">
    <name type="scientific">Acidipila rosea</name>
    <dbReference type="NCBI Taxonomy" id="768535"/>
    <lineage>
        <taxon>Bacteria</taxon>
        <taxon>Pseudomonadati</taxon>
        <taxon>Acidobacteriota</taxon>
        <taxon>Terriglobia</taxon>
        <taxon>Terriglobales</taxon>
        <taxon>Acidobacteriaceae</taxon>
        <taxon>Acidipila</taxon>
    </lineage>
</organism>
<keyword evidence="2" id="KW-0812">Transmembrane</keyword>
<proteinExistence type="predicted"/>